<dbReference type="PANTHER" id="PTHR43464">
    <property type="entry name" value="METHYLTRANSFERASE"/>
    <property type="match status" value="1"/>
</dbReference>
<evidence type="ECO:0000313" key="2">
    <source>
        <dbReference type="EMBL" id="MBB4694141.1"/>
    </source>
</evidence>
<proteinExistence type="predicted"/>
<name>A0A7W7CSX5_9ACTN</name>
<gene>
    <name evidence="2" type="ORF">BKA14_004289</name>
</gene>
<dbReference type="EMBL" id="JACHMF010000001">
    <property type="protein sequence ID" value="MBB4694141.1"/>
    <property type="molecule type" value="Genomic_DNA"/>
</dbReference>
<dbReference type="Gene3D" id="3.40.50.150">
    <property type="entry name" value="Vaccinia Virus protein VP39"/>
    <property type="match status" value="1"/>
</dbReference>
<dbReference type="SUPFAM" id="SSF53335">
    <property type="entry name" value="S-adenosyl-L-methionine-dependent methyltransferases"/>
    <property type="match status" value="1"/>
</dbReference>
<comment type="caution">
    <text evidence="2">The sequence shown here is derived from an EMBL/GenBank/DDBJ whole genome shotgun (WGS) entry which is preliminary data.</text>
</comment>
<feature type="domain" description="Methyltransferase type 11" evidence="1">
    <location>
        <begin position="45"/>
        <end position="139"/>
    </location>
</feature>
<dbReference type="RefSeq" id="WP_184952671.1">
    <property type="nucleotide sequence ID" value="NZ_BOMC01000039.1"/>
</dbReference>
<dbReference type="Proteomes" id="UP000542742">
    <property type="component" value="Unassembled WGS sequence"/>
</dbReference>
<dbReference type="CDD" id="cd02440">
    <property type="entry name" value="AdoMet_MTases"/>
    <property type="match status" value="1"/>
</dbReference>
<accession>A0A7W7CSX5</accession>
<evidence type="ECO:0000259" key="1">
    <source>
        <dbReference type="Pfam" id="PF08241"/>
    </source>
</evidence>
<dbReference type="InterPro" id="IPR013216">
    <property type="entry name" value="Methyltransf_11"/>
</dbReference>
<reference evidence="2 3" key="1">
    <citation type="submission" date="2020-08" db="EMBL/GenBank/DDBJ databases">
        <title>Sequencing the genomes of 1000 actinobacteria strains.</title>
        <authorList>
            <person name="Klenk H.-P."/>
        </authorList>
    </citation>
    <scope>NUCLEOTIDE SEQUENCE [LARGE SCALE GENOMIC DNA]</scope>
    <source>
        <strain evidence="2 3">DSM 45518</strain>
    </source>
</reference>
<keyword evidence="3" id="KW-1185">Reference proteome</keyword>
<keyword evidence="2" id="KW-0489">Methyltransferase</keyword>
<evidence type="ECO:0000313" key="3">
    <source>
        <dbReference type="Proteomes" id="UP000542742"/>
    </source>
</evidence>
<keyword evidence="2" id="KW-0830">Ubiquinone</keyword>
<dbReference type="Pfam" id="PF08241">
    <property type="entry name" value="Methyltransf_11"/>
    <property type="match status" value="1"/>
</dbReference>
<dbReference type="GO" id="GO:0032259">
    <property type="term" value="P:methylation"/>
    <property type="evidence" value="ECO:0007669"/>
    <property type="project" value="UniProtKB-KW"/>
</dbReference>
<keyword evidence="2" id="KW-0808">Transferase</keyword>
<dbReference type="PANTHER" id="PTHR43464:SF83">
    <property type="entry name" value="MALONYL-[ACYL-CARRIER PROTEIN] O-METHYLTRANSFERASE"/>
    <property type="match status" value="1"/>
</dbReference>
<organism evidence="2 3">
    <name type="scientific">Paractinoplanes abujensis</name>
    <dbReference type="NCBI Taxonomy" id="882441"/>
    <lineage>
        <taxon>Bacteria</taxon>
        <taxon>Bacillati</taxon>
        <taxon>Actinomycetota</taxon>
        <taxon>Actinomycetes</taxon>
        <taxon>Micromonosporales</taxon>
        <taxon>Micromonosporaceae</taxon>
        <taxon>Paractinoplanes</taxon>
    </lineage>
</organism>
<protein>
    <submittedName>
        <fullName evidence="2">Ubiquinone/menaquinone biosynthesis C-methylase UbiE</fullName>
    </submittedName>
</protein>
<dbReference type="InterPro" id="IPR029063">
    <property type="entry name" value="SAM-dependent_MTases_sf"/>
</dbReference>
<dbReference type="GO" id="GO:0008757">
    <property type="term" value="F:S-adenosylmethionine-dependent methyltransferase activity"/>
    <property type="evidence" value="ECO:0007669"/>
    <property type="project" value="InterPro"/>
</dbReference>
<sequence>MREVNYDERQHRVYARARALPPETLTEWVHVFARHAPPRRPLPVLDLGSGTGRFTPALAAEFGGPVWGVEPFDRMRAAAEQHAAHDQVTYLSGSATAIPLPDRSCDLALLFLVLHHVRDHAVAAAEIARVLRPGGRVLIRSLFPDRMPALPWYDYFPGIRLIDEQVFPRLDPLLDTFAAAGLRLVTVERVQERIATSLGEYEEKLKLRGSSAFERLTEEEIAVGFEALEAAVRAERSPRPVEEESDLLVLELAE</sequence>
<dbReference type="AlphaFoldDB" id="A0A7W7CSX5"/>